<evidence type="ECO:0000313" key="1">
    <source>
        <dbReference type="EMBL" id="GET45533.1"/>
    </source>
</evidence>
<evidence type="ECO:0000313" key="2">
    <source>
        <dbReference type="Proteomes" id="UP000398217"/>
    </source>
</evidence>
<dbReference type="AlphaFoldDB" id="A0A5M4B7F6"/>
<reference evidence="2" key="1">
    <citation type="journal article" date="2020" name="Int. J. Syst. Evol. Microbiol.">
        <title>Capnocytophaga felis sp. nov. isolated from the feline oral cavity.</title>
        <authorList>
            <person name="Suzuki M."/>
            <person name="Umeda K."/>
            <person name="Kimura M."/>
            <person name="Imaoka K."/>
            <person name="Morikawa S."/>
            <person name="Maeda K."/>
        </authorList>
    </citation>
    <scope>NUCLEOTIDE SEQUENCE [LARGE SCALE GENOMIC DNA]</scope>
    <source>
        <strain evidence="2">KC07070</strain>
    </source>
</reference>
<proteinExistence type="predicted"/>
<keyword evidence="2" id="KW-1185">Reference proteome</keyword>
<name>A0A5M4B7F6_9FLAO</name>
<dbReference type="Proteomes" id="UP000398217">
    <property type="component" value="Unassembled WGS sequence"/>
</dbReference>
<dbReference type="EMBL" id="BLBC01000005">
    <property type="protein sequence ID" value="GET45533.1"/>
    <property type="molecule type" value="Genomic_DNA"/>
</dbReference>
<evidence type="ECO:0008006" key="3">
    <source>
        <dbReference type="Google" id="ProtNLM"/>
    </source>
</evidence>
<gene>
    <name evidence="1" type="primary">wbhW</name>
    <name evidence="1" type="ORF">RCZ01_08350</name>
</gene>
<accession>A0A5M4B7F6</accession>
<organism evidence="1 2">
    <name type="scientific">Capnocytophaga felis</name>
    <dbReference type="NCBI Taxonomy" id="2267611"/>
    <lineage>
        <taxon>Bacteria</taxon>
        <taxon>Pseudomonadati</taxon>
        <taxon>Bacteroidota</taxon>
        <taxon>Flavobacteriia</taxon>
        <taxon>Flavobacteriales</taxon>
        <taxon>Flavobacteriaceae</taxon>
        <taxon>Capnocytophaga</taxon>
    </lineage>
</organism>
<sequence>MDLSIFKNKNFLFVMPNDFNLYEVFAHNLKNIGFNLIPLKPHSFKYKTKDKVINFVKKTFLGDRTYKQKLIKAYYSEHILNEIKSLKEKSVDYAFVIRPDLLSKSTLNHILKIGKNVVAYQWDGLERFPSVFDCISQFEKFYVFDPNDFEKYVKKYPNIKLNSNFYFDFDSNTLKEKEKNVIFYMGSYIENRVDDVIYAVEELEKYNIPLNVKLVYHRKTLPFINKNIQFLQEQMNFFDYLEQVKQAKILLDFKMKKHNGLSLRFFEALKYEKKIITNNASVVNYDFYNPNNIFILHKDNSADLESFLFSDYEKVAPEIIKKYAFSSWLYRCFFE</sequence>
<comment type="caution">
    <text evidence="1">The sequence shown here is derived from an EMBL/GenBank/DDBJ whole genome shotgun (WGS) entry which is preliminary data.</text>
</comment>
<protein>
    <recommendedName>
        <fullName evidence="3">Lipopolysaccharide biosynthesis protein</fullName>
    </recommendedName>
</protein>